<evidence type="ECO:0000256" key="1">
    <source>
        <dbReference type="ARBA" id="ARBA00010872"/>
    </source>
</evidence>
<feature type="active site" description="Nucleophile" evidence="13">
    <location>
        <position position="346"/>
    </location>
</feature>
<dbReference type="GO" id="GO:0007041">
    <property type="term" value="P:lysosomal transport"/>
    <property type="evidence" value="ECO:0007669"/>
    <property type="project" value="InterPro"/>
</dbReference>
<dbReference type="AlphaFoldDB" id="A0A813M2V3"/>
<feature type="binding site" evidence="14">
    <location>
        <begin position="397"/>
        <end position="400"/>
    </location>
    <ligand>
        <name>substrate</name>
    </ligand>
</feature>
<dbReference type="PANTHER" id="PTHR10188">
    <property type="entry name" value="L-ASPARAGINASE"/>
    <property type="match status" value="1"/>
</dbReference>
<evidence type="ECO:0000256" key="3">
    <source>
        <dbReference type="ARBA" id="ARBA00022729"/>
    </source>
</evidence>
<dbReference type="GO" id="GO:0006508">
    <property type="term" value="P:proteolysis"/>
    <property type="evidence" value="ECO:0007669"/>
    <property type="project" value="UniProtKB-KW"/>
</dbReference>
<dbReference type="GO" id="GO:0003948">
    <property type="term" value="F:N4-(beta-N-acetylglucosaminyl)-L-asparaginase activity"/>
    <property type="evidence" value="ECO:0007669"/>
    <property type="project" value="UniProtKB-EC"/>
</dbReference>
<keyword evidence="6" id="KW-1015">Disulfide bond</keyword>
<dbReference type="OrthoDB" id="188713at2759"/>
<dbReference type="InterPro" id="IPR009011">
    <property type="entry name" value="Man6P_isomerase_rcpt-bd_dom_sf"/>
</dbReference>
<dbReference type="SMART" id="SM01404">
    <property type="entry name" value="CIMR"/>
    <property type="match status" value="1"/>
</dbReference>
<sequence>MYFRMLVFLVFFFNFASSKSVNNTKNLKFTQLSSCKAQLDDGSLIDLSSLDNPSSPRTVRDDDYDYKFNPCSPITCVSGARPTSAACEISTDGKVQYNLGDQSTAILTYSSNLVMKFTSGEKTASIQCLCDNSEKFSFVEERPINTYRFTFSSLCCCPNGCSDSKPNYPIVINTWPFVDATERAWEVLEKTDDPLLSVELGCSVCEDLRCDGTVGWGGSPDESGETTLDALIMDGRTHDAGSVAGLRRVKNVISVARAVMDHTKHTLLVGDAATQFAEEMGFRQEDLHHKDSVESYLKWLNNKCQPNFRLNVSPDPLSNCGPYTAIKPVSKTDKSNLNINEKSHDTIGMIAINSKGDISVGTSTNGAAHKIPGRVGDSPIIGSGGYVDNDVGAACGTGDGDILMKFLPSYQAVESMRNGMSPSKACENALERIIKKYPKFMGAIIAMDKDGNHGAACHGIDVFNYSYRSNKENRVQINSVKCI</sequence>
<dbReference type="Pfam" id="PF00878">
    <property type="entry name" value="CIMR"/>
    <property type="match status" value="1"/>
</dbReference>
<evidence type="ECO:0000313" key="18">
    <source>
        <dbReference type="EMBL" id="CAF0705781.1"/>
    </source>
</evidence>
<evidence type="ECO:0000256" key="7">
    <source>
        <dbReference type="ARBA" id="ARBA00050421"/>
    </source>
</evidence>
<comment type="similarity">
    <text evidence="1">Belongs to the Ntn-hydrolase family.</text>
</comment>
<proteinExistence type="inferred from homology"/>
<evidence type="ECO:0000313" key="19">
    <source>
        <dbReference type="Proteomes" id="UP000663879"/>
    </source>
</evidence>
<comment type="caution">
    <text evidence="18">The sequence shown here is derived from an EMBL/GenBank/DDBJ whole genome shotgun (WGS) entry which is preliminary data.</text>
</comment>
<feature type="site" description="Cleavage; by autolysis" evidence="15">
    <location>
        <begin position="345"/>
        <end position="346"/>
    </location>
</feature>
<dbReference type="InterPro" id="IPR000479">
    <property type="entry name" value="CIMR_rpt"/>
</dbReference>
<dbReference type="InterPro" id="IPR044865">
    <property type="entry name" value="MRH_dom"/>
</dbReference>
<dbReference type="GO" id="GO:0008233">
    <property type="term" value="F:peptidase activity"/>
    <property type="evidence" value="ECO:0007669"/>
    <property type="project" value="UniProtKB-KW"/>
</dbReference>
<evidence type="ECO:0000259" key="17">
    <source>
        <dbReference type="PROSITE" id="PS51914"/>
    </source>
</evidence>
<evidence type="ECO:0000256" key="13">
    <source>
        <dbReference type="PIRSR" id="PIRSR600246-1"/>
    </source>
</evidence>
<gene>
    <name evidence="18" type="ORF">OXX778_LOCUS287</name>
</gene>
<evidence type="ECO:0000256" key="2">
    <source>
        <dbReference type="ARBA" id="ARBA00022670"/>
    </source>
</evidence>
<evidence type="ECO:0000256" key="6">
    <source>
        <dbReference type="ARBA" id="ARBA00023157"/>
    </source>
</evidence>
<dbReference type="PROSITE" id="PS51914">
    <property type="entry name" value="MRH"/>
    <property type="match status" value="1"/>
</dbReference>
<evidence type="ECO:0000256" key="9">
    <source>
        <dbReference type="ARBA" id="ARBA00066729"/>
    </source>
</evidence>
<dbReference type="EC" id="3.5.1.26" evidence="9"/>
<accession>A0A813M2V3</accession>
<dbReference type="Pfam" id="PF01112">
    <property type="entry name" value="Asparaginase_2"/>
    <property type="match status" value="1"/>
</dbReference>
<comment type="function">
    <text evidence="8">Cleaves the GlcNAc-Asn bond which joins oligosaccharides to the peptide of asparagine-linked glycoproteins.</text>
</comment>
<dbReference type="SUPFAM" id="SSF50911">
    <property type="entry name" value="Mannose 6-phosphate receptor domain"/>
    <property type="match status" value="1"/>
</dbReference>
<evidence type="ECO:0000256" key="15">
    <source>
        <dbReference type="PIRSR" id="PIRSR600246-3"/>
    </source>
</evidence>
<keyword evidence="3 16" id="KW-0732">Signal</keyword>
<evidence type="ECO:0000256" key="5">
    <source>
        <dbReference type="ARBA" id="ARBA00022813"/>
    </source>
</evidence>
<organism evidence="18 19">
    <name type="scientific">Brachionus calyciflorus</name>
    <dbReference type="NCBI Taxonomy" id="104777"/>
    <lineage>
        <taxon>Eukaryota</taxon>
        <taxon>Metazoa</taxon>
        <taxon>Spiralia</taxon>
        <taxon>Gnathifera</taxon>
        <taxon>Rotifera</taxon>
        <taxon>Eurotatoria</taxon>
        <taxon>Monogononta</taxon>
        <taxon>Pseudotrocha</taxon>
        <taxon>Ploima</taxon>
        <taxon>Brachionidae</taxon>
        <taxon>Brachionus</taxon>
    </lineage>
</organism>
<evidence type="ECO:0000256" key="8">
    <source>
        <dbReference type="ARBA" id="ARBA00053295"/>
    </source>
</evidence>
<protein>
    <recommendedName>
        <fullName evidence="9">N(4)-(beta-N-acetylglucosaminyl)-L-asparaginase</fullName>
        <ecNumber evidence="9">3.5.1.26</ecNumber>
    </recommendedName>
    <alternativeName>
        <fullName evidence="11">Aspartylglucosaminidase</fullName>
    </alternativeName>
    <alternativeName>
        <fullName evidence="10">Glycosylasparaginase</fullName>
    </alternativeName>
    <alternativeName>
        <fullName evidence="12">N4-(N-acetyl-beta-glucosaminyl)-L-asparagine amidase</fullName>
    </alternativeName>
</protein>
<evidence type="ECO:0000256" key="16">
    <source>
        <dbReference type="SAM" id="SignalP"/>
    </source>
</evidence>
<dbReference type="GO" id="GO:0038023">
    <property type="term" value="F:signaling receptor activity"/>
    <property type="evidence" value="ECO:0007669"/>
    <property type="project" value="InterPro"/>
</dbReference>
<dbReference type="Gene3D" id="2.70.130.10">
    <property type="entry name" value="Mannose-6-phosphate receptor binding domain"/>
    <property type="match status" value="1"/>
</dbReference>
<evidence type="ECO:0000256" key="14">
    <source>
        <dbReference type="PIRSR" id="PIRSR600246-2"/>
    </source>
</evidence>
<feature type="signal peptide" evidence="16">
    <location>
        <begin position="1"/>
        <end position="18"/>
    </location>
</feature>
<keyword evidence="4" id="KW-0378">Hydrolase</keyword>
<comment type="catalytic activity">
    <reaction evidence="7">
        <text>N(4)-(beta-N-acetyl-D-glucosaminyl)-L-asparagine + H2O = N-acetyl-beta-D-glucosaminylamine + L-aspartate + H(+)</text>
        <dbReference type="Rhea" id="RHEA:11544"/>
        <dbReference type="ChEBI" id="CHEBI:15377"/>
        <dbReference type="ChEBI" id="CHEBI:15378"/>
        <dbReference type="ChEBI" id="CHEBI:15947"/>
        <dbReference type="ChEBI" id="CHEBI:29991"/>
        <dbReference type="ChEBI" id="CHEBI:58080"/>
        <dbReference type="EC" id="3.5.1.26"/>
    </reaction>
</comment>
<feature type="binding site" evidence="14">
    <location>
        <begin position="374"/>
        <end position="377"/>
    </location>
    <ligand>
        <name>substrate</name>
    </ligand>
</feature>
<dbReference type="GO" id="GO:0005737">
    <property type="term" value="C:cytoplasm"/>
    <property type="evidence" value="ECO:0007669"/>
    <property type="project" value="TreeGrafter"/>
</dbReference>
<name>A0A813M2V3_9BILA</name>
<reference evidence="18" key="1">
    <citation type="submission" date="2021-02" db="EMBL/GenBank/DDBJ databases">
        <authorList>
            <person name="Nowell W R."/>
        </authorList>
    </citation>
    <scope>NUCLEOTIDE SEQUENCE</scope>
    <source>
        <strain evidence="18">Ploen Becks lab</strain>
    </source>
</reference>
<keyword evidence="19" id="KW-1185">Reference proteome</keyword>
<dbReference type="PANTHER" id="PTHR10188:SF6">
    <property type="entry name" value="N(4)-(BETA-N-ACETYLGLUCOSAMINYL)-L-ASPARAGINASE"/>
    <property type="match status" value="1"/>
</dbReference>
<dbReference type="InterPro" id="IPR029055">
    <property type="entry name" value="Ntn_hydrolases_N"/>
</dbReference>
<dbReference type="Proteomes" id="UP000663879">
    <property type="component" value="Unassembled WGS sequence"/>
</dbReference>
<dbReference type="CDD" id="cd04513">
    <property type="entry name" value="Glycosylasparaginase"/>
    <property type="match status" value="1"/>
</dbReference>
<evidence type="ECO:0000256" key="12">
    <source>
        <dbReference type="ARBA" id="ARBA00080645"/>
    </source>
</evidence>
<dbReference type="FunFam" id="3.60.20.30:FF:000003">
    <property type="entry name" value="N(4)-(Beta-N-acetylglucosaminyl)-L-asparaginase isoform X1"/>
    <property type="match status" value="1"/>
</dbReference>
<keyword evidence="2" id="KW-0645">Protease</keyword>
<feature type="chain" id="PRO_5032414659" description="N(4)-(beta-N-acetylglucosaminyl)-L-asparaginase" evidence="16">
    <location>
        <begin position="19"/>
        <end position="483"/>
    </location>
</feature>
<feature type="domain" description="MRH" evidence="17">
    <location>
        <begin position="33"/>
        <end position="159"/>
    </location>
</feature>
<evidence type="ECO:0000256" key="4">
    <source>
        <dbReference type="ARBA" id="ARBA00022801"/>
    </source>
</evidence>
<evidence type="ECO:0000256" key="10">
    <source>
        <dbReference type="ARBA" id="ARBA00078726"/>
    </source>
</evidence>
<keyword evidence="5" id="KW-0068">Autocatalytic cleavage</keyword>
<dbReference type="Gene3D" id="3.60.20.30">
    <property type="entry name" value="(Glycosyl)asparaginase"/>
    <property type="match status" value="1"/>
</dbReference>
<dbReference type="GO" id="GO:0005537">
    <property type="term" value="F:D-mannose binding"/>
    <property type="evidence" value="ECO:0007669"/>
    <property type="project" value="InterPro"/>
</dbReference>
<dbReference type="EMBL" id="CAJNOC010000013">
    <property type="protein sequence ID" value="CAF0705781.1"/>
    <property type="molecule type" value="Genomic_DNA"/>
</dbReference>
<evidence type="ECO:0000256" key="11">
    <source>
        <dbReference type="ARBA" id="ARBA00079301"/>
    </source>
</evidence>
<dbReference type="InterPro" id="IPR000246">
    <property type="entry name" value="Peptidase_T2"/>
</dbReference>
<dbReference type="SUPFAM" id="SSF56235">
    <property type="entry name" value="N-terminal nucleophile aminohydrolases (Ntn hydrolases)"/>
    <property type="match status" value="1"/>
</dbReference>